<keyword evidence="3" id="KW-0732">Signal</keyword>
<dbReference type="GO" id="GO:0016342">
    <property type="term" value="C:catenin complex"/>
    <property type="evidence" value="ECO:0007669"/>
    <property type="project" value="TreeGrafter"/>
</dbReference>
<dbReference type="CDD" id="cd11304">
    <property type="entry name" value="Cadherin_repeat"/>
    <property type="match status" value="5"/>
</dbReference>
<dbReference type="InterPro" id="IPR002126">
    <property type="entry name" value="Cadherin-like_dom"/>
</dbReference>
<dbReference type="GO" id="GO:0007043">
    <property type="term" value="P:cell-cell junction assembly"/>
    <property type="evidence" value="ECO:0007669"/>
    <property type="project" value="TreeGrafter"/>
</dbReference>
<dbReference type="Pfam" id="PF00028">
    <property type="entry name" value="Cadherin"/>
    <property type="match status" value="1"/>
</dbReference>
<feature type="region of interest" description="Disordered" evidence="9">
    <location>
        <begin position="753"/>
        <end position="784"/>
    </location>
</feature>
<organism evidence="12 13">
    <name type="scientific">Folsomia candida</name>
    <name type="common">Springtail</name>
    <dbReference type="NCBI Taxonomy" id="158441"/>
    <lineage>
        <taxon>Eukaryota</taxon>
        <taxon>Metazoa</taxon>
        <taxon>Ecdysozoa</taxon>
        <taxon>Arthropoda</taxon>
        <taxon>Hexapoda</taxon>
        <taxon>Collembola</taxon>
        <taxon>Entomobryomorpha</taxon>
        <taxon>Isotomoidea</taxon>
        <taxon>Isotomidae</taxon>
        <taxon>Proisotominae</taxon>
        <taxon>Folsomia</taxon>
    </lineage>
</organism>
<evidence type="ECO:0000256" key="7">
    <source>
        <dbReference type="ARBA" id="ARBA00023136"/>
    </source>
</evidence>
<dbReference type="GO" id="GO:0016339">
    <property type="term" value="P:calcium-dependent cell-cell adhesion via plasma membrane cell adhesion molecules"/>
    <property type="evidence" value="ECO:0007669"/>
    <property type="project" value="TreeGrafter"/>
</dbReference>
<evidence type="ECO:0000256" key="4">
    <source>
        <dbReference type="ARBA" id="ARBA00022737"/>
    </source>
</evidence>
<dbReference type="PROSITE" id="PS50268">
    <property type="entry name" value="CADHERIN_2"/>
    <property type="match status" value="4"/>
</dbReference>
<dbReference type="InterPro" id="IPR039808">
    <property type="entry name" value="Cadherin"/>
</dbReference>
<proteinExistence type="predicted"/>
<sequence length="784" mass="86583">MKQSTTIIMSGRKLYGTSLWIWSSLQFAVVFSIIVHSKSDSRCFLVNGGSSVSFFVSEDVPIGSNLGTLDIHGDINRDIALSLSSGDSSAPVQIEPGTKNITLTRKLDREGIEGPSSVTFTVLCDKRNDNEPSIHIPVTIRTKDVNDNAPRIVGGPFRINVSEQTLPGSSILSNIKAIDMDQHGSPYSTLTFSALEDSQGKPSKLVTFAGGGQEGRLILIKPLDYETRPKFNVTLRVSDQGTPPLHTETIVEVRVVDADDQNPRFQHVSYSSLLPRNPRGGAALEIEPEPIYAFDQDTGINSPIIYSIAQGRAESNFFHMDALMGRITLSRDVPEDQLNQPITLVLKAEQKDNPDRYAISTLNVGKKGNTNAPLHFVQPEFSVGVPENSPIGTIVFTALTSRQADKRLRFGIEGDPQGIFQIVSMGQLVLKKSLDYEVNQRHVIKLWVTDGFQNSSATGIINVLNVNDWAPRFRQSLYEFNVTAEKLSRGTSIGQIEVADGDVGDKLTLEIKNSDSVHVDENGQLYLRNKTVVKREMMFIVVAKDTGEPPREAFVPVLIRLVDMPSQNDDVYLQTEVDIKLIIIAAFAVTVLGLVIGILLYFGYCRKRRKIETENFHKRVLERNISNPLAIHKMTHPGGTLRRSNKIRQVMNITSPMLNSGYTTDTRGLTPVDPITNGHLSARHKNVTWSPKVVQKTTPTPPARSDTTRVTTMPKSQYLNGMMNGHANGHGPLKGLELDPDTSVTPLETYRSHVNLNGRHPNPPPSSHSPSDTMHSNTSLTLYF</sequence>
<reference evidence="12 13" key="1">
    <citation type="submission" date="2015-12" db="EMBL/GenBank/DDBJ databases">
        <title>The genome of Folsomia candida.</title>
        <authorList>
            <person name="Faddeeva A."/>
            <person name="Derks M.F."/>
            <person name="Anvar Y."/>
            <person name="Smit S."/>
            <person name="Van Straalen N."/>
            <person name="Roelofs D."/>
        </authorList>
    </citation>
    <scope>NUCLEOTIDE SEQUENCE [LARGE SCALE GENOMIC DNA]</scope>
    <source>
        <strain evidence="12 13">VU population</strain>
        <tissue evidence="12">Whole body</tissue>
    </source>
</reference>
<evidence type="ECO:0000259" key="11">
    <source>
        <dbReference type="PROSITE" id="PS50268"/>
    </source>
</evidence>
<keyword evidence="4" id="KW-0677">Repeat</keyword>
<feature type="compositionally biased region" description="Polar residues" evidence="9">
    <location>
        <begin position="772"/>
        <end position="784"/>
    </location>
</feature>
<dbReference type="SMART" id="SM00112">
    <property type="entry name" value="CA"/>
    <property type="match status" value="5"/>
</dbReference>
<evidence type="ECO:0000313" key="12">
    <source>
        <dbReference type="EMBL" id="OXA46553.1"/>
    </source>
</evidence>
<evidence type="ECO:0000256" key="6">
    <source>
        <dbReference type="ARBA" id="ARBA00022989"/>
    </source>
</evidence>
<keyword evidence="13" id="KW-1185">Reference proteome</keyword>
<feature type="domain" description="Cadherin" evidence="11">
    <location>
        <begin position="377"/>
        <end position="473"/>
    </location>
</feature>
<keyword evidence="5 8" id="KW-0106">Calcium</keyword>
<evidence type="ECO:0000256" key="9">
    <source>
        <dbReference type="SAM" id="MobiDB-lite"/>
    </source>
</evidence>
<dbReference type="PRINTS" id="PR00205">
    <property type="entry name" value="CADHERIN"/>
</dbReference>
<keyword evidence="2 10" id="KW-0812">Transmembrane</keyword>
<dbReference type="GO" id="GO:0007156">
    <property type="term" value="P:homophilic cell adhesion via plasma membrane adhesion molecules"/>
    <property type="evidence" value="ECO:0007669"/>
    <property type="project" value="InterPro"/>
</dbReference>
<keyword evidence="12" id="KW-0675">Receptor</keyword>
<evidence type="ECO:0000256" key="2">
    <source>
        <dbReference type="ARBA" id="ARBA00022692"/>
    </source>
</evidence>
<feature type="domain" description="Cadherin" evidence="11">
    <location>
        <begin position="56"/>
        <end position="152"/>
    </location>
</feature>
<dbReference type="InterPro" id="IPR015919">
    <property type="entry name" value="Cadherin-like_sf"/>
</dbReference>
<dbReference type="GO" id="GO:0016477">
    <property type="term" value="P:cell migration"/>
    <property type="evidence" value="ECO:0007669"/>
    <property type="project" value="TreeGrafter"/>
</dbReference>
<feature type="domain" description="Cadherin" evidence="11">
    <location>
        <begin position="266"/>
        <end position="381"/>
    </location>
</feature>
<comment type="subcellular location">
    <subcellularLocation>
        <location evidence="1">Membrane</location>
        <topology evidence="1">Single-pass membrane protein</topology>
    </subcellularLocation>
</comment>
<evidence type="ECO:0000256" key="5">
    <source>
        <dbReference type="ARBA" id="ARBA00022837"/>
    </source>
</evidence>
<accession>A0A226DMW2</accession>
<feature type="domain" description="Cadherin" evidence="11">
    <location>
        <begin position="153"/>
        <end position="265"/>
    </location>
</feature>
<keyword evidence="6 10" id="KW-1133">Transmembrane helix</keyword>
<comment type="caution">
    <text evidence="12">The sequence shown here is derived from an EMBL/GenBank/DDBJ whole genome shotgun (WGS) entry which is preliminary data.</text>
</comment>
<dbReference type="PANTHER" id="PTHR24027">
    <property type="entry name" value="CADHERIN-23"/>
    <property type="match status" value="1"/>
</dbReference>
<dbReference type="STRING" id="158441.A0A226DMW2"/>
<evidence type="ECO:0000313" key="13">
    <source>
        <dbReference type="Proteomes" id="UP000198287"/>
    </source>
</evidence>
<dbReference type="GO" id="GO:0034332">
    <property type="term" value="P:adherens junction organization"/>
    <property type="evidence" value="ECO:0007669"/>
    <property type="project" value="TreeGrafter"/>
</dbReference>
<evidence type="ECO:0000256" key="3">
    <source>
        <dbReference type="ARBA" id="ARBA00022729"/>
    </source>
</evidence>
<dbReference type="GO" id="GO:0005509">
    <property type="term" value="F:calcium ion binding"/>
    <property type="evidence" value="ECO:0007669"/>
    <property type="project" value="UniProtKB-UniRule"/>
</dbReference>
<dbReference type="EMBL" id="LNIX01000015">
    <property type="protein sequence ID" value="OXA46553.1"/>
    <property type="molecule type" value="Genomic_DNA"/>
</dbReference>
<dbReference type="GO" id="GO:0008013">
    <property type="term" value="F:beta-catenin binding"/>
    <property type="evidence" value="ECO:0007669"/>
    <property type="project" value="TreeGrafter"/>
</dbReference>
<dbReference type="AlphaFoldDB" id="A0A226DMW2"/>
<evidence type="ECO:0000256" key="10">
    <source>
        <dbReference type="SAM" id="Phobius"/>
    </source>
</evidence>
<gene>
    <name evidence="12" type="ORF">Fcan01_18586</name>
</gene>
<dbReference type="GO" id="GO:0005912">
    <property type="term" value="C:adherens junction"/>
    <property type="evidence" value="ECO:0007669"/>
    <property type="project" value="TreeGrafter"/>
</dbReference>
<evidence type="ECO:0000256" key="1">
    <source>
        <dbReference type="ARBA" id="ARBA00004167"/>
    </source>
</evidence>
<dbReference type="OMA" id="FQHNTYS"/>
<evidence type="ECO:0000256" key="8">
    <source>
        <dbReference type="PROSITE-ProRule" id="PRU00043"/>
    </source>
</evidence>
<dbReference type="GO" id="GO:0044331">
    <property type="term" value="P:cell-cell adhesion mediated by cadherin"/>
    <property type="evidence" value="ECO:0007669"/>
    <property type="project" value="TreeGrafter"/>
</dbReference>
<dbReference type="PANTHER" id="PTHR24027:SF422">
    <property type="entry name" value="CADHERIN DOMAIN-CONTAINING PROTEIN"/>
    <property type="match status" value="1"/>
</dbReference>
<dbReference type="SUPFAM" id="SSF49313">
    <property type="entry name" value="Cadherin-like"/>
    <property type="match status" value="5"/>
</dbReference>
<name>A0A226DMW2_FOLCA</name>
<keyword evidence="7 10" id="KW-0472">Membrane</keyword>
<dbReference type="OrthoDB" id="6250271at2759"/>
<dbReference type="GO" id="GO:0000902">
    <property type="term" value="P:cell morphogenesis"/>
    <property type="evidence" value="ECO:0007669"/>
    <property type="project" value="TreeGrafter"/>
</dbReference>
<dbReference type="Gene3D" id="2.60.40.60">
    <property type="entry name" value="Cadherins"/>
    <property type="match status" value="5"/>
</dbReference>
<feature type="transmembrane region" description="Helical" evidence="10">
    <location>
        <begin position="14"/>
        <end position="35"/>
    </location>
</feature>
<feature type="transmembrane region" description="Helical" evidence="10">
    <location>
        <begin position="581"/>
        <end position="602"/>
    </location>
</feature>
<protein>
    <submittedName>
        <fullName evidence="12">Cadherin EGF LAG seven-pass G-type receptor 2</fullName>
    </submittedName>
</protein>
<dbReference type="GO" id="GO:0045296">
    <property type="term" value="F:cadherin binding"/>
    <property type="evidence" value="ECO:0007669"/>
    <property type="project" value="TreeGrafter"/>
</dbReference>
<dbReference type="Proteomes" id="UP000198287">
    <property type="component" value="Unassembled WGS sequence"/>
</dbReference>